<reference evidence="6" key="2">
    <citation type="submission" date="2020-09" db="EMBL/GenBank/DDBJ databases">
        <authorList>
            <person name="Sun Q."/>
            <person name="Zhou Y."/>
        </authorList>
    </citation>
    <scope>NUCLEOTIDE SEQUENCE</scope>
    <source>
        <strain evidence="6">CGMCC 1.15880</strain>
    </source>
</reference>
<evidence type="ECO:0000313" key="6">
    <source>
        <dbReference type="EMBL" id="GGA18122.1"/>
    </source>
</evidence>
<dbReference type="PANTHER" id="PTHR11839">
    <property type="entry name" value="UDP/ADP-SUGAR PYROPHOSPHATASE"/>
    <property type="match status" value="1"/>
</dbReference>
<dbReference type="PROSITE" id="PS00893">
    <property type="entry name" value="NUDIX_BOX"/>
    <property type="match status" value="1"/>
</dbReference>
<dbReference type="Gene3D" id="3.90.79.10">
    <property type="entry name" value="Nucleoside Triphosphate Pyrophosphohydrolase"/>
    <property type="match status" value="1"/>
</dbReference>
<dbReference type="InterPro" id="IPR020084">
    <property type="entry name" value="NUDIX_hydrolase_CS"/>
</dbReference>
<dbReference type="RefSeq" id="WP_188673741.1">
    <property type="nucleotide sequence ID" value="NZ_BMKA01000002.1"/>
</dbReference>
<comment type="cofactor">
    <cofactor evidence="2">
        <name>Mg(2+)</name>
        <dbReference type="ChEBI" id="CHEBI:18420"/>
    </cofactor>
</comment>
<dbReference type="CDD" id="cd03671">
    <property type="entry name" value="NUDIX_Ap4A_hydrolase_plant_like"/>
    <property type="match status" value="1"/>
</dbReference>
<dbReference type="SUPFAM" id="SSF55811">
    <property type="entry name" value="Nudix"/>
    <property type="match status" value="1"/>
</dbReference>
<dbReference type="NCBIfam" id="NF001937">
    <property type="entry name" value="PRK00714.1-4"/>
    <property type="match status" value="1"/>
</dbReference>
<proteinExistence type="inferred from homology"/>
<reference evidence="6" key="1">
    <citation type="journal article" date="2014" name="Int. J. Syst. Evol. Microbiol.">
        <title>Complete genome sequence of Corynebacterium casei LMG S-19264T (=DSM 44701T), isolated from a smear-ripened cheese.</title>
        <authorList>
            <consortium name="US DOE Joint Genome Institute (JGI-PGF)"/>
            <person name="Walter F."/>
            <person name="Albersmeier A."/>
            <person name="Kalinowski J."/>
            <person name="Ruckert C."/>
        </authorList>
    </citation>
    <scope>NUCLEOTIDE SEQUENCE</scope>
    <source>
        <strain evidence="6">CGMCC 1.15880</strain>
    </source>
</reference>
<evidence type="ECO:0000259" key="5">
    <source>
        <dbReference type="PROSITE" id="PS51462"/>
    </source>
</evidence>
<dbReference type="Proteomes" id="UP000628017">
    <property type="component" value="Unassembled WGS sequence"/>
</dbReference>
<dbReference type="GO" id="GO:0008893">
    <property type="term" value="F:guanosine-3',5'-bis(diphosphate) 3'-diphosphatase activity"/>
    <property type="evidence" value="ECO:0007669"/>
    <property type="project" value="TreeGrafter"/>
</dbReference>
<name>A0A916VQ28_9RHOB</name>
<dbReference type="InterPro" id="IPR000086">
    <property type="entry name" value="NUDIX_hydrolase_dom"/>
</dbReference>
<gene>
    <name evidence="4 6" type="primary">rppH</name>
    <name evidence="4" type="synonym">nudH</name>
    <name evidence="6" type="ORF">GCM10011498_18460</name>
</gene>
<accession>A0A916VQ28</accession>
<sequence length="161" mass="18658">MTPEAIADLPYRPCVGLMVVNKDGHVFAGQRLDNFKDAWQMPQGGVEKDESPRTAALRELEEETGIPASAVEVVAETEDWIPYDLPHALVPKLWKGRFRGQKQKWFLLRFTGEDTVVNIATKEPEFREWCWLKPEDLLDKIIPFKRDTYERVIREFADQAK</sequence>
<dbReference type="EMBL" id="BMKA01000002">
    <property type="protein sequence ID" value="GGA18122.1"/>
    <property type="molecule type" value="Genomic_DNA"/>
</dbReference>
<evidence type="ECO:0000313" key="7">
    <source>
        <dbReference type="Proteomes" id="UP000628017"/>
    </source>
</evidence>
<dbReference type="GO" id="GO:0006753">
    <property type="term" value="P:nucleoside phosphate metabolic process"/>
    <property type="evidence" value="ECO:0007669"/>
    <property type="project" value="TreeGrafter"/>
</dbReference>
<dbReference type="AlphaFoldDB" id="A0A916VQ28"/>
<evidence type="ECO:0000256" key="3">
    <source>
        <dbReference type="ARBA" id="ARBA00022801"/>
    </source>
</evidence>
<dbReference type="PROSITE" id="PS51462">
    <property type="entry name" value="NUDIX"/>
    <property type="match status" value="1"/>
</dbReference>
<keyword evidence="3 4" id="KW-0378">Hydrolase</keyword>
<keyword evidence="7" id="KW-1185">Reference proteome</keyword>
<evidence type="ECO:0000256" key="2">
    <source>
        <dbReference type="ARBA" id="ARBA00001946"/>
    </source>
</evidence>
<comment type="cofactor">
    <cofactor evidence="4">
        <name>a divalent metal cation</name>
        <dbReference type="ChEBI" id="CHEBI:60240"/>
    </cofactor>
</comment>
<comment type="similarity">
    <text evidence="4">Belongs to the Nudix hydrolase family. RppH subfamily.</text>
</comment>
<comment type="cofactor">
    <cofactor evidence="1">
        <name>Mn(2+)</name>
        <dbReference type="ChEBI" id="CHEBI:29035"/>
    </cofactor>
</comment>
<protein>
    <recommendedName>
        <fullName evidence="4">RNA pyrophosphohydrolase</fullName>
        <ecNumber evidence="4">3.6.1.-</ecNumber>
    </recommendedName>
    <alternativeName>
        <fullName evidence="4">(Di)nucleoside polyphosphate hydrolase</fullName>
    </alternativeName>
</protein>
<comment type="caution">
    <text evidence="6">The sequence shown here is derived from an EMBL/GenBank/DDBJ whole genome shotgun (WGS) entry which is preliminary data.</text>
</comment>
<dbReference type="GO" id="GO:0019693">
    <property type="term" value="P:ribose phosphate metabolic process"/>
    <property type="evidence" value="ECO:0007669"/>
    <property type="project" value="TreeGrafter"/>
</dbReference>
<dbReference type="NCBIfam" id="NF001936">
    <property type="entry name" value="PRK00714.1-3"/>
    <property type="match status" value="1"/>
</dbReference>
<dbReference type="Pfam" id="PF00293">
    <property type="entry name" value="NUDIX"/>
    <property type="match status" value="1"/>
</dbReference>
<dbReference type="InterPro" id="IPR015797">
    <property type="entry name" value="NUDIX_hydrolase-like_dom_sf"/>
</dbReference>
<feature type="short sequence motif" description="Nudix box" evidence="4">
    <location>
        <begin position="44"/>
        <end position="65"/>
    </location>
</feature>
<dbReference type="InterPro" id="IPR022927">
    <property type="entry name" value="RppH"/>
</dbReference>
<dbReference type="EC" id="3.6.1.-" evidence="4"/>
<evidence type="ECO:0000256" key="4">
    <source>
        <dbReference type="HAMAP-Rule" id="MF_00298"/>
    </source>
</evidence>
<comment type="function">
    <text evidence="4">Accelerates the degradation of transcripts by removing pyrophosphate from the 5'-end of triphosphorylated RNA, leading to a more labile monophosphorylated state that can stimulate subsequent ribonuclease cleavage.</text>
</comment>
<dbReference type="InterPro" id="IPR020476">
    <property type="entry name" value="Nudix_hydrolase"/>
</dbReference>
<feature type="domain" description="Nudix hydrolase" evidence="5">
    <location>
        <begin position="10"/>
        <end position="154"/>
    </location>
</feature>
<dbReference type="PANTHER" id="PTHR11839:SF22">
    <property type="entry name" value="NUDIX HYDROLASE 26, CHLOROPLASTIC"/>
    <property type="match status" value="1"/>
</dbReference>
<dbReference type="NCBIfam" id="NF001938">
    <property type="entry name" value="PRK00714.1-5"/>
    <property type="match status" value="1"/>
</dbReference>
<dbReference type="HAMAP" id="MF_00298">
    <property type="entry name" value="Nudix_RppH"/>
    <property type="match status" value="1"/>
</dbReference>
<organism evidence="6 7">
    <name type="scientific">Neptunicoccus cionae</name>
    <dbReference type="NCBI Taxonomy" id="2035344"/>
    <lineage>
        <taxon>Bacteria</taxon>
        <taxon>Pseudomonadati</taxon>
        <taxon>Pseudomonadota</taxon>
        <taxon>Alphaproteobacteria</taxon>
        <taxon>Rhodobacterales</taxon>
        <taxon>Paracoccaceae</taxon>
        <taxon>Neptunicoccus</taxon>
    </lineage>
</organism>
<evidence type="ECO:0000256" key="1">
    <source>
        <dbReference type="ARBA" id="ARBA00001936"/>
    </source>
</evidence>
<dbReference type="PRINTS" id="PR00502">
    <property type="entry name" value="NUDIXFAMILY"/>
</dbReference>
<dbReference type="GO" id="GO:0034432">
    <property type="term" value="F:bis(5'-adenosyl)-pentaphosphatase activity"/>
    <property type="evidence" value="ECO:0007669"/>
    <property type="project" value="TreeGrafter"/>
</dbReference>